<keyword evidence="2" id="KW-1185">Reference proteome</keyword>
<organism evidence="1 2">
    <name type="scientific">Nitrospirillum amazonense</name>
    <dbReference type="NCBI Taxonomy" id="28077"/>
    <lineage>
        <taxon>Bacteria</taxon>
        <taxon>Pseudomonadati</taxon>
        <taxon>Pseudomonadota</taxon>
        <taxon>Alphaproteobacteria</taxon>
        <taxon>Rhodospirillales</taxon>
        <taxon>Azospirillaceae</taxon>
        <taxon>Nitrospirillum</taxon>
    </lineage>
</organism>
<gene>
    <name evidence="1" type="ORF">FBZ90_11155</name>
</gene>
<name>A0A560H087_9PROT</name>
<comment type="caution">
    <text evidence="1">The sequence shown here is derived from an EMBL/GenBank/DDBJ whole genome shotgun (WGS) entry which is preliminary data.</text>
</comment>
<dbReference type="RefSeq" id="WP_186455902.1">
    <property type="nucleotide sequence ID" value="NZ_VITR01000011.1"/>
</dbReference>
<evidence type="ECO:0000313" key="2">
    <source>
        <dbReference type="Proteomes" id="UP000315751"/>
    </source>
</evidence>
<proteinExistence type="predicted"/>
<reference evidence="1 2" key="1">
    <citation type="submission" date="2019-06" db="EMBL/GenBank/DDBJ databases">
        <title>Genomic Encyclopedia of Type Strains, Phase IV (KMG-V): Genome sequencing to study the core and pangenomes of soil and plant-associated prokaryotes.</title>
        <authorList>
            <person name="Whitman W."/>
        </authorList>
    </citation>
    <scope>NUCLEOTIDE SEQUENCE [LARGE SCALE GENOMIC DNA]</scope>
    <source>
        <strain evidence="1 2">BR 11622</strain>
    </source>
</reference>
<sequence length="49" mass="5399">MAAAAVRNMREEKWREAARAYQDSLGPDAPHGSAGLCCHPTPYGTQWCH</sequence>
<evidence type="ECO:0000313" key="1">
    <source>
        <dbReference type="EMBL" id="TWB39060.1"/>
    </source>
</evidence>
<dbReference type="Proteomes" id="UP000315751">
    <property type="component" value="Unassembled WGS sequence"/>
</dbReference>
<dbReference type="EMBL" id="VITR01000011">
    <property type="protein sequence ID" value="TWB39060.1"/>
    <property type="molecule type" value="Genomic_DNA"/>
</dbReference>
<dbReference type="AlphaFoldDB" id="A0A560H087"/>
<protein>
    <submittedName>
        <fullName evidence="1">Uncharacterized protein</fullName>
    </submittedName>
</protein>
<accession>A0A560H087</accession>